<protein>
    <submittedName>
        <fullName evidence="1">Uncharacterized protein</fullName>
    </submittedName>
</protein>
<gene>
    <name evidence="1" type="ORF">QYF49_20080</name>
</gene>
<name>A0ABT8EBH1_9BACL</name>
<dbReference type="RefSeq" id="WP_290401390.1">
    <property type="nucleotide sequence ID" value="NZ_JAUHLN010000005.1"/>
</dbReference>
<proteinExistence type="predicted"/>
<dbReference type="EMBL" id="JAUHLN010000005">
    <property type="protein sequence ID" value="MDN4075271.1"/>
    <property type="molecule type" value="Genomic_DNA"/>
</dbReference>
<keyword evidence="2" id="KW-1185">Reference proteome</keyword>
<sequence>MKRSDWRSMPYTKDQILAELTYDQLIEVEKIMRKYPKEVQPNELMIILKTILLESEVKAIEKKLKSKRKRV</sequence>
<evidence type="ECO:0000313" key="1">
    <source>
        <dbReference type="EMBL" id="MDN4075271.1"/>
    </source>
</evidence>
<accession>A0ABT8EBH1</accession>
<dbReference type="Proteomes" id="UP001168694">
    <property type="component" value="Unassembled WGS sequence"/>
</dbReference>
<comment type="caution">
    <text evidence="1">The sequence shown here is derived from an EMBL/GenBank/DDBJ whole genome shotgun (WGS) entry which is preliminary data.</text>
</comment>
<evidence type="ECO:0000313" key="2">
    <source>
        <dbReference type="Proteomes" id="UP001168694"/>
    </source>
</evidence>
<organism evidence="1 2">
    <name type="scientific">Fictibacillus terranigra</name>
    <dbReference type="NCBI Taxonomy" id="3058424"/>
    <lineage>
        <taxon>Bacteria</taxon>
        <taxon>Bacillati</taxon>
        <taxon>Bacillota</taxon>
        <taxon>Bacilli</taxon>
        <taxon>Bacillales</taxon>
        <taxon>Fictibacillaceae</taxon>
        <taxon>Fictibacillus</taxon>
    </lineage>
</organism>
<reference evidence="1" key="1">
    <citation type="submission" date="2023-06" db="EMBL/GenBank/DDBJ databases">
        <title>Draft Genome Sequences of Representative Paenibacillus Polymyxa, Bacillus cereus, Fictibacillus sp., and Brevibacillus agri Strains Isolated from Amazonian Dark Earth.</title>
        <authorList>
            <person name="Pellegrinetti T.A."/>
            <person name="Cunha I.C.M."/>
            <person name="Chaves M.G."/>
            <person name="Freitas A.S."/>
            <person name="Silva A.V.R."/>
            <person name="Tsai S.M."/>
            <person name="Mendes L.W."/>
        </authorList>
    </citation>
    <scope>NUCLEOTIDE SEQUENCE</scope>
    <source>
        <strain evidence="1">CENA-BCM004</strain>
    </source>
</reference>